<keyword evidence="3" id="KW-1185">Reference proteome</keyword>
<evidence type="ECO:0000256" key="1">
    <source>
        <dbReference type="ARBA" id="ARBA00022801"/>
    </source>
</evidence>
<dbReference type="InterPro" id="IPR050849">
    <property type="entry name" value="HAD-like_hydrolase_phosphatase"/>
</dbReference>
<dbReference type="InterPro" id="IPR023214">
    <property type="entry name" value="HAD_sf"/>
</dbReference>
<dbReference type="NCBIfam" id="TIGR01488">
    <property type="entry name" value="HAD-SF-IB"/>
    <property type="match status" value="1"/>
</dbReference>
<comment type="caution">
    <text evidence="2">The sequence shown here is derived from an EMBL/GenBank/DDBJ whole genome shotgun (WGS) entry which is preliminary data.</text>
</comment>
<dbReference type="Proteomes" id="UP001174936">
    <property type="component" value="Unassembled WGS sequence"/>
</dbReference>
<protein>
    <submittedName>
        <fullName evidence="2">HAD-like domain-containing protein</fullName>
    </submittedName>
</protein>
<evidence type="ECO:0000313" key="2">
    <source>
        <dbReference type="EMBL" id="KAK0658065.1"/>
    </source>
</evidence>
<dbReference type="InterPro" id="IPR006384">
    <property type="entry name" value="HAD_hydro_PyrdxlP_Pase-like"/>
</dbReference>
<gene>
    <name evidence="2" type="ORF">B0T16DRAFT_426025</name>
</gene>
<dbReference type="Pfam" id="PF12710">
    <property type="entry name" value="HAD"/>
    <property type="match status" value="1"/>
</dbReference>
<dbReference type="Gene3D" id="3.90.1470.20">
    <property type="match status" value="1"/>
</dbReference>
<accession>A0AA39YV41</accession>
<dbReference type="PANTHER" id="PTHR28181:SF2">
    <property type="entry name" value="PHOSPHORIC MONOESTER HYDROLASE"/>
    <property type="match status" value="1"/>
</dbReference>
<dbReference type="SUPFAM" id="SSF56784">
    <property type="entry name" value="HAD-like"/>
    <property type="match status" value="1"/>
</dbReference>
<name>A0AA39YV41_9PEZI</name>
<proteinExistence type="predicted"/>
<organism evidence="2 3">
    <name type="scientific">Cercophora newfieldiana</name>
    <dbReference type="NCBI Taxonomy" id="92897"/>
    <lineage>
        <taxon>Eukaryota</taxon>
        <taxon>Fungi</taxon>
        <taxon>Dikarya</taxon>
        <taxon>Ascomycota</taxon>
        <taxon>Pezizomycotina</taxon>
        <taxon>Sordariomycetes</taxon>
        <taxon>Sordariomycetidae</taxon>
        <taxon>Sordariales</taxon>
        <taxon>Lasiosphaeriaceae</taxon>
        <taxon>Cercophora</taxon>
    </lineage>
</organism>
<reference evidence="2" key="1">
    <citation type="submission" date="2023-06" db="EMBL/GenBank/DDBJ databases">
        <title>Genome-scale phylogeny and comparative genomics of the fungal order Sordariales.</title>
        <authorList>
            <consortium name="Lawrence Berkeley National Laboratory"/>
            <person name="Hensen N."/>
            <person name="Bonometti L."/>
            <person name="Westerberg I."/>
            <person name="Brannstrom I.O."/>
            <person name="Guillou S."/>
            <person name="Cros-Aarteil S."/>
            <person name="Calhoun S."/>
            <person name="Haridas S."/>
            <person name="Kuo A."/>
            <person name="Mondo S."/>
            <person name="Pangilinan J."/>
            <person name="Riley R."/>
            <person name="Labutti K."/>
            <person name="Andreopoulos B."/>
            <person name="Lipzen A."/>
            <person name="Chen C."/>
            <person name="Yanf M."/>
            <person name="Daum C."/>
            <person name="Ng V."/>
            <person name="Clum A."/>
            <person name="Steindorff A."/>
            <person name="Ohm R."/>
            <person name="Martin F."/>
            <person name="Silar P."/>
            <person name="Natvig D."/>
            <person name="Lalanne C."/>
            <person name="Gautier V."/>
            <person name="Ament-Velasquez S.L."/>
            <person name="Kruys A."/>
            <person name="Hutchinson M.I."/>
            <person name="Powell A.J."/>
            <person name="Barry K."/>
            <person name="Miller A.N."/>
            <person name="Grigoriev I.V."/>
            <person name="Debuchy R."/>
            <person name="Gladieux P."/>
            <person name="Thoren M.H."/>
            <person name="Johannesson H."/>
        </authorList>
    </citation>
    <scope>NUCLEOTIDE SEQUENCE</scope>
    <source>
        <strain evidence="2">SMH2532-1</strain>
    </source>
</reference>
<dbReference type="GO" id="GO:0016791">
    <property type="term" value="F:phosphatase activity"/>
    <property type="evidence" value="ECO:0007669"/>
    <property type="project" value="InterPro"/>
</dbReference>
<dbReference type="Gene3D" id="3.40.50.1000">
    <property type="entry name" value="HAD superfamily/HAD-like"/>
    <property type="match status" value="1"/>
</dbReference>
<dbReference type="InterPro" id="IPR036412">
    <property type="entry name" value="HAD-like_sf"/>
</dbReference>
<dbReference type="AlphaFoldDB" id="A0AA39YV41"/>
<sequence>MPFPDYLESKPKIIFFTDFDGTITHEDVPDWLVATEGFGAERLRQSNQAVMDGKMTYREACREQLESIPLGFTKCITKALSRVQLDPGFLTFYKWASSAGVPIVVLSGGLMPMIEAILSHVLGCGARSRIEVVANDVEVREGFESIDQDGGAWRVVYRDESEYGHDKGSAIMPYAKHFEGMKGTGGSRSILLFAGDGVSDLSALEQTDLLFAKRGGDLVDYCRRKQAPFTEFSNWDCILKTTQDL</sequence>
<dbReference type="NCBIfam" id="TIGR01489">
    <property type="entry name" value="DKMTPPase-SF"/>
    <property type="match status" value="1"/>
</dbReference>
<dbReference type="EMBL" id="JAULSV010000001">
    <property type="protein sequence ID" value="KAK0658065.1"/>
    <property type="molecule type" value="Genomic_DNA"/>
</dbReference>
<evidence type="ECO:0000313" key="3">
    <source>
        <dbReference type="Proteomes" id="UP001174936"/>
    </source>
</evidence>
<dbReference type="PANTHER" id="PTHR28181">
    <property type="entry name" value="UPF0655 PROTEIN YCR015C"/>
    <property type="match status" value="1"/>
</dbReference>
<keyword evidence="1" id="KW-0378">Hydrolase</keyword>